<reference evidence="2 3" key="1">
    <citation type="submission" date="2016-11" db="EMBL/GenBank/DDBJ databases">
        <authorList>
            <person name="Jaros S."/>
            <person name="Januszkiewicz K."/>
            <person name="Wedrychowicz H."/>
        </authorList>
    </citation>
    <scope>NUCLEOTIDE SEQUENCE [LARGE SCALE GENOMIC DNA]</scope>
    <source>
        <strain evidence="2 3">DSM 15212</strain>
    </source>
</reference>
<dbReference type="AlphaFoldDB" id="A0A1M6QH62"/>
<feature type="domain" description="Transposase IS204/IS1001/IS1096/IS1165 DDE" evidence="1">
    <location>
        <begin position="5"/>
        <end position="58"/>
    </location>
</feature>
<dbReference type="Proteomes" id="UP000184465">
    <property type="component" value="Unassembled WGS sequence"/>
</dbReference>
<keyword evidence="3" id="KW-1185">Reference proteome</keyword>
<dbReference type="Pfam" id="PF01610">
    <property type="entry name" value="DDE_Tnp_ISL3"/>
    <property type="match status" value="1"/>
</dbReference>
<protein>
    <submittedName>
        <fullName evidence="2">Transposase</fullName>
    </submittedName>
</protein>
<accession>A0A1M6QH62</accession>
<evidence type="ECO:0000313" key="2">
    <source>
        <dbReference type="EMBL" id="SHK19505.1"/>
    </source>
</evidence>
<dbReference type="InterPro" id="IPR002560">
    <property type="entry name" value="Transposase_DDE"/>
</dbReference>
<gene>
    <name evidence="2" type="ORF">SAMN02745912_02578</name>
</gene>
<evidence type="ECO:0000313" key="3">
    <source>
        <dbReference type="Proteomes" id="UP000184465"/>
    </source>
</evidence>
<organism evidence="2 3">
    <name type="scientific">Paramaledivibacter caminithermalis (strain DSM 15212 / CIP 107654 / DViRD3)</name>
    <name type="common">Clostridium caminithermale</name>
    <dbReference type="NCBI Taxonomy" id="1121301"/>
    <lineage>
        <taxon>Bacteria</taxon>
        <taxon>Bacillati</taxon>
        <taxon>Bacillota</taxon>
        <taxon>Clostridia</taxon>
        <taxon>Peptostreptococcales</taxon>
        <taxon>Caminicellaceae</taxon>
        <taxon>Paramaledivibacter</taxon>
    </lineage>
</organism>
<dbReference type="RefSeq" id="WP_073150740.1">
    <property type="nucleotide sequence ID" value="NZ_FRAG01000034.1"/>
</dbReference>
<proteinExistence type="predicted"/>
<dbReference type="OrthoDB" id="2110692at2"/>
<evidence type="ECO:0000259" key="1">
    <source>
        <dbReference type="Pfam" id="PF01610"/>
    </source>
</evidence>
<dbReference type="EMBL" id="FRAG01000034">
    <property type="protein sequence ID" value="SHK19505.1"/>
    <property type="molecule type" value="Genomic_DNA"/>
</dbReference>
<dbReference type="STRING" id="1121301.SAMN02745912_02578"/>
<sequence length="66" mass="7326">MISLLNKGHNYDTIIYNQETGSVVAVFSGRTKEDVISYLKSLPEDVRNGIKAVSMDIVIKIIGKLE</sequence>
<name>A0A1M6QH62_PARC5</name>